<evidence type="ECO:0000313" key="1">
    <source>
        <dbReference type="EMBL" id="MFM0000909.1"/>
    </source>
</evidence>
<gene>
    <name evidence="1" type="ORF">PQR57_07780</name>
</gene>
<evidence type="ECO:0000313" key="2">
    <source>
        <dbReference type="Proteomes" id="UP001629230"/>
    </source>
</evidence>
<dbReference type="RefSeq" id="WP_408176386.1">
    <property type="nucleotide sequence ID" value="NZ_JAQQEZ010000004.1"/>
</dbReference>
<reference evidence="1 2" key="1">
    <citation type="journal article" date="2024" name="Chem. Sci.">
        <title>Discovery of megapolipeptins by genome mining of a Burkholderiales bacteria collection.</title>
        <authorList>
            <person name="Paulo B.S."/>
            <person name="Recchia M.J.J."/>
            <person name="Lee S."/>
            <person name="Fergusson C.H."/>
            <person name="Romanowski S.B."/>
            <person name="Hernandez A."/>
            <person name="Krull N."/>
            <person name="Liu D.Y."/>
            <person name="Cavanagh H."/>
            <person name="Bos A."/>
            <person name="Gray C.A."/>
            <person name="Murphy B.T."/>
            <person name="Linington R.G."/>
            <person name="Eustaquio A.S."/>
        </authorList>
    </citation>
    <scope>NUCLEOTIDE SEQUENCE [LARGE SCALE GENOMIC DNA]</scope>
    <source>
        <strain evidence="1 2">RL17-350-BIC-A</strain>
    </source>
</reference>
<name>A0ABW9AMW1_9BURK</name>
<accession>A0ABW9AMW1</accession>
<comment type="caution">
    <text evidence="1">The sequence shown here is derived from an EMBL/GenBank/DDBJ whole genome shotgun (WGS) entry which is preliminary data.</text>
</comment>
<dbReference type="Proteomes" id="UP001629230">
    <property type="component" value="Unassembled WGS sequence"/>
</dbReference>
<sequence>MSRGSTKSAWLQDASGTLHLNAADWYDAASLDGVAYQLSTAAWRVNAAKNAQTNLQSDPMLPADGKKSAQAPDVMIAAQPAELVVTDGKPALQPVKGVNLLSVTNADRPAPRLSRITCRGVTETSH</sequence>
<organism evidence="1 2">
    <name type="scientific">Paraburkholderia dipogonis</name>
    <dbReference type="NCBI Taxonomy" id="1211383"/>
    <lineage>
        <taxon>Bacteria</taxon>
        <taxon>Pseudomonadati</taxon>
        <taxon>Pseudomonadota</taxon>
        <taxon>Betaproteobacteria</taxon>
        <taxon>Burkholderiales</taxon>
        <taxon>Burkholderiaceae</taxon>
        <taxon>Paraburkholderia</taxon>
    </lineage>
</organism>
<dbReference type="EMBL" id="JAQQEZ010000004">
    <property type="protein sequence ID" value="MFM0000909.1"/>
    <property type="molecule type" value="Genomic_DNA"/>
</dbReference>
<protein>
    <submittedName>
        <fullName evidence="1">Uncharacterized protein</fullName>
    </submittedName>
</protein>
<proteinExistence type="predicted"/>
<keyword evidence="2" id="KW-1185">Reference proteome</keyword>